<dbReference type="EMBL" id="BMAW01076762">
    <property type="protein sequence ID" value="GFU02961.1"/>
    <property type="molecule type" value="Genomic_DNA"/>
</dbReference>
<name>A0A8X6Q552_NEPPI</name>
<evidence type="ECO:0000313" key="1">
    <source>
        <dbReference type="EMBL" id="GFU02961.1"/>
    </source>
</evidence>
<dbReference type="OrthoDB" id="10361006at2759"/>
<gene>
    <name evidence="1" type="ORF">NPIL_451851</name>
</gene>
<accession>A0A8X6Q552</accession>
<evidence type="ECO:0000313" key="2">
    <source>
        <dbReference type="Proteomes" id="UP000887013"/>
    </source>
</evidence>
<proteinExistence type="predicted"/>
<dbReference type="AlphaFoldDB" id="A0A8X6Q552"/>
<keyword evidence="2" id="KW-1185">Reference proteome</keyword>
<sequence>MFTYPLVFILKITNRFIENIIRLLENQQLTKSTYPLKVYTKGYPFNQTDINSARIAISSIKSIAAVPAIKLKRKCLPPRLSFPVISEHQHDYEGNYEPATQIAIDNTIVVAQIFYPE</sequence>
<comment type="caution">
    <text evidence="1">The sequence shown here is derived from an EMBL/GenBank/DDBJ whole genome shotgun (WGS) entry which is preliminary data.</text>
</comment>
<reference evidence="1" key="1">
    <citation type="submission" date="2020-08" db="EMBL/GenBank/DDBJ databases">
        <title>Multicomponent nature underlies the extraordinary mechanical properties of spider dragline silk.</title>
        <authorList>
            <person name="Kono N."/>
            <person name="Nakamura H."/>
            <person name="Mori M."/>
            <person name="Yoshida Y."/>
            <person name="Ohtoshi R."/>
            <person name="Malay A.D."/>
            <person name="Moran D.A.P."/>
            <person name="Tomita M."/>
            <person name="Numata K."/>
            <person name="Arakawa K."/>
        </authorList>
    </citation>
    <scope>NUCLEOTIDE SEQUENCE</scope>
</reference>
<organism evidence="1 2">
    <name type="scientific">Nephila pilipes</name>
    <name type="common">Giant wood spider</name>
    <name type="synonym">Nephila maculata</name>
    <dbReference type="NCBI Taxonomy" id="299642"/>
    <lineage>
        <taxon>Eukaryota</taxon>
        <taxon>Metazoa</taxon>
        <taxon>Ecdysozoa</taxon>
        <taxon>Arthropoda</taxon>
        <taxon>Chelicerata</taxon>
        <taxon>Arachnida</taxon>
        <taxon>Araneae</taxon>
        <taxon>Araneomorphae</taxon>
        <taxon>Entelegynae</taxon>
        <taxon>Araneoidea</taxon>
        <taxon>Nephilidae</taxon>
        <taxon>Nephila</taxon>
    </lineage>
</organism>
<dbReference type="Proteomes" id="UP000887013">
    <property type="component" value="Unassembled WGS sequence"/>
</dbReference>
<protein>
    <submittedName>
        <fullName evidence="1">Uncharacterized protein</fullName>
    </submittedName>
</protein>